<dbReference type="PANTHER" id="PTHR43628">
    <property type="entry name" value="ACTIVATOR OF C KINASE PROTEIN 1-RELATED"/>
    <property type="match status" value="1"/>
</dbReference>
<dbReference type="Gene3D" id="1.25.40.10">
    <property type="entry name" value="Tetratricopeptide repeat domain"/>
    <property type="match status" value="2"/>
</dbReference>
<dbReference type="SUPFAM" id="SSF81901">
    <property type="entry name" value="HCP-like"/>
    <property type="match status" value="1"/>
</dbReference>
<keyword evidence="1" id="KW-0732">Signal</keyword>
<gene>
    <name evidence="2" type="ORF">KDX31_06810</name>
</gene>
<dbReference type="SMART" id="SM00671">
    <property type="entry name" value="SEL1"/>
    <property type="match status" value="5"/>
</dbReference>
<evidence type="ECO:0000256" key="1">
    <source>
        <dbReference type="SAM" id="SignalP"/>
    </source>
</evidence>
<accession>A0ABY5GY58</accession>
<organism evidence="2 3">
    <name type="scientific">Amphritea atlantica</name>
    <dbReference type="NCBI Taxonomy" id="355243"/>
    <lineage>
        <taxon>Bacteria</taxon>
        <taxon>Pseudomonadati</taxon>
        <taxon>Pseudomonadota</taxon>
        <taxon>Gammaproteobacteria</taxon>
        <taxon>Oceanospirillales</taxon>
        <taxon>Oceanospirillaceae</taxon>
        <taxon>Amphritea</taxon>
    </lineage>
</organism>
<feature type="chain" id="PRO_5046250386" evidence="1">
    <location>
        <begin position="20"/>
        <end position="234"/>
    </location>
</feature>
<evidence type="ECO:0000313" key="2">
    <source>
        <dbReference type="EMBL" id="UTW04704.1"/>
    </source>
</evidence>
<name>A0ABY5GY58_9GAMM</name>
<protein>
    <submittedName>
        <fullName evidence="2">Sel1 repeat family protein</fullName>
    </submittedName>
</protein>
<feature type="signal peptide" evidence="1">
    <location>
        <begin position="1"/>
        <end position="19"/>
    </location>
</feature>
<dbReference type="Proteomes" id="UP001059950">
    <property type="component" value="Chromosome"/>
</dbReference>
<dbReference type="EMBL" id="CP073344">
    <property type="protein sequence ID" value="UTW04704.1"/>
    <property type="molecule type" value="Genomic_DNA"/>
</dbReference>
<keyword evidence="3" id="KW-1185">Reference proteome</keyword>
<dbReference type="PANTHER" id="PTHR43628:SF1">
    <property type="entry name" value="CHITIN SYNTHASE REGULATORY FACTOR 2-RELATED"/>
    <property type="match status" value="1"/>
</dbReference>
<evidence type="ECO:0000313" key="3">
    <source>
        <dbReference type="Proteomes" id="UP001059950"/>
    </source>
</evidence>
<dbReference type="InterPro" id="IPR011990">
    <property type="entry name" value="TPR-like_helical_dom_sf"/>
</dbReference>
<sequence length="234" mass="26234">MYIRIFIFILISIFSNVYAADDNDFSAGYAEHEKGNNDLALAHFLKSAENGNILAQNNLGWMYLHGLGTDIDFNKSFYWYQKASVSNEPLILYMLGQAHLFGRGTTKDKAKAFQLYHRAQGKGIPEADLRVGMDYYFGIVSKQDVIKGKKLILQAAEADQPYAQCFIGMLALEENDKDLALSWFRRAEAQDYKFASKIIGALEFEEGNYLSATKKILSGASAFTSLEITVTEGE</sequence>
<proteinExistence type="predicted"/>
<dbReference type="InterPro" id="IPR052945">
    <property type="entry name" value="Mitotic_Regulator"/>
</dbReference>
<dbReference type="Pfam" id="PF08238">
    <property type="entry name" value="Sel1"/>
    <property type="match status" value="5"/>
</dbReference>
<dbReference type="InterPro" id="IPR006597">
    <property type="entry name" value="Sel1-like"/>
</dbReference>
<reference evidence="2" key="1">
    <citation type="submission" date="2021-04" db="EMBL/GenBank/DDBJ databases">
        <title>Oceanospirillales bacteria with DddD are important DMSP degraders in coastal seawater.</title>
        <authorList>
            <person name="Liu J."/>
        </authorList>
    </citation>
    <scope>NUCLEOTIDE SEQUENCE</scope>
    <source>
        <strain evidence="2">GY6</strain>
    </source>
</reference>